<evidence type="ECO:0000313" key="2">
    <source>
        <dbReference type="EMBL" id="MCQ5121992.1"/>
    </source>
</evidence>
<name>A0ABT1SL92_9FIRM</name>
<dbReference type="Proteomes" id="UP001524435">
    <property type="component" value="Unassembled WGS sequence"/>
</dbReference>
<feature type="transmembrane region" description="Helical" evidence="1">
    <location>
        <begin position="61"/>
        <end position="89"/>
    </location>
</feature>
<organism evidence="2 3">
    <name type="scientific">Massilicoli timonensis</name>
    <dbReference type="NCBI Taxonomy" id="2015901"/>
    <lineage>
        <taxon>Bacteria</taxon>
        <taxon>Bacillati</taxon>
        <taxon>Bacillota</taxon>
        <taxon>Erysipelotrichia</taxon>
        <taxon>Erysipelotrichales</taxon>
        <taxon>Erysipelotrichaceae</taxon>
        <taxon>Massilicoli</taxon>
    </lineage>
</organism>
<sequence length="306" mass="34186">MNQSVRRISEGAMMVAMVGLVLFFNRQTAGMFEYLFYWLLSFPILIYTAKYGLKAALIPAFSMLVLSLILSVPTTVFYLVSALIVGLFYGYGVKKQLENRVLLGATIFFTFLSYLVTTVLLAQVFGYGSDDVEMLIELFQLLEISVPAQIAKIALWVSVFLALVMSVLEALCIHLLAILLLKRLKIAEIRTKTVIDLQFPKWFGVISIIVILLFLGRNMLELNSEAAALLSLAMLAVSVIALANGCMYLMCILLLAGRKKWVFILPLMAITPIIQYIILFFGIYDMLIGGKQILKEAVQNGTIRKP</sequence>
<dbReference type="Pfam" id="PF09991">
    <property type="entry name" value="DUF2232"/>
    <property type="match status" value="1"/>
</dbReference>
<feature type="transmembrane region" description="Helical" evidence="1">
    <location>
        <begin position="31"/>
        <end position="49"/>
    </location>
</feature>
<protein>
    <submittedName>
        <fullName evidence="2">YybS family protein</fullName>
    </submittedName>
</protein>
<feature type="transmembrane region" description="Helical" evidence="1">
    <location>
        <begin position="262"/>
        <end position="284"/>
    </location>
</feature>
<dbReference type="InterPro" id="IPR018710">
    <property type="entry name" value="DUF2232"/>
</dbReference>
<dbReference type="EMBL" id="JANGCH010000008">
    <property type="protein sequence ID" value="MCQ5121992.1"/>
    <property type="molecule type" value="Genomic_DNA"/>
</dbReference>
<feature type="transmembrane region" description="Helical" evidence="1">
    <location>
        <begin position="226"/>
        <end position="255"/>
    </location>
</feature>
<feature type="transmembrane region" description="Helical" evidence="1">
    <location>
        <begin position="202"/>
        <end position="220"/>
    </location>
</feature>
<gene>
    <name evidence="2" type="ORF">NE663_06940</name>
</gene>
<accession>A0ABT1SL92</accession>
<keyword evidence="1" id="KW-0472">Membrane</keyword>
<keyword evidence="1" id="KW-1133">Transmembrane helix</keyword>
<reference evidence="2 3" key="1">
    <citation type="submission" date="2022-06" db="EMBL/GenBank/DDBJ databases">
        <title>Isolation of gut microbiota from human fecal samples.</title>
        <authorList>
            <person name="Pamer E.G."/>
            <person name="Barat B."/>
            <person name="Waligurski E."/>
            <person name="Medina S."/>
            <person name="Paddock L."/>
            <person name="Mostad J."/>
        </authorList>
    </citation>
    <scope>NUCLEOTIDE SEQUENCE [LARGE SCALE GENOMIC DNA]</scope>
    <source>
        <strain evidence="2 3">DFI.6.1</strain>
    </source>
</reference>
<dbReference type="RefSeq" id="WP_256197867.1">
    <property type="nucleotide sequence ID" value="NZ_JANGCH010000008.1"/>
</dbReference>
<evidence type="ECO:0000256" key="1">
    <source>
        <dbReference type="SAM" id="Phobius"/>
    </source>
</evidence>
<proteinExistence type="predicted"/>
<keyword evidence="3" id="KW-1185">Reference proteome</keyword>
<comment type="caution">
    <text evidence="2">The sequence shown here is derived from an EMBL/GenBank/DDBJ whole genome shotgun (WGS) entry which is preliminary data.</text>
</comment>
<feature type="transmembrane region" description="Helical" evidence="1">
    <location>
        <begin position="101"/>
        <end position="125"/>
    </location>
</feature>
<evidence type="ECO:0000313" key="3">
    <source>
        <dbReference type="Proteomes" id="UP001524435"/>
    </source>
</evidence>
<feature type="transmembrane region" description="Helical" evidence="1">
    <location>
        <begin position="153"/>
        <end position="181"/>
    </location>
</feature>
<keyword evidence="1" id="KW-0812">Transmembrane</keyword>